<dbReference type="Proteomes" id="UP001207930">
    <property type="component" value="Unassembled WGS sequence"/>
</dbReference>
<proteinExistence type="predicted"/>
<evidence type="ECO:0000313" key="2">
    <source>
        <dbReference type="Proteomes" id="UP001207930"/>
    </source>
</evidence>
<protein>
    <submittedName>
        <fullName evidence="1">Uncharacterized protein</fullName>
    </submittedName>
</protein>
<gene>
    <name evidence="1" type="ORF">OKA04_16390</name>
</gene>
<dbReference type="EMBL" id="JAPDDS010000009">
    <property type="protein sequence ID" value="MCW1886318.1"/>
    <property type="molecule type" value="Genomic_DNA"/>
</dbReference>
<comment type="caution">
    <text evidence="1">The sequence shown here is derived from an EMBL/GenBank/DDBJ whole genome shotgun (WGS) entry which is preliminary data.</text>
</comment>
<sequence>MKWATAVASYEVEGKEVAQAIDGLFSEGNGWSVDGGELSEQTAIFSVVQPLDAGELQIQLSCAAAEARLRPIRFEVSVTKDISPKPDGQWTPLLPWKVLGVDAETFGNLVTVDQTVATVAMRAPAPPLHASGYTARIPESACFLRTRAVRFTPISSAIAILLRHIMNAPSALDVCTDSNISVICSRLSRGFVVGHAKG</sequence>
<name>A0ABT3FRV3_9BACT</name>
<keyword evidence="2" id="KW-1185">Reference proteome</keyword>
<reference evidence="1 2" key="1">
    <citation type="submission" date="2022-10" db="EMBL/GenBank/DDBJ databases">
        <title>Luteolibacter flavescens strain MCCC 1K03193, whole genome shotgun sequencing project.</title>
        <authorList>
            <person name="Zhao G."/>
            <person name="Shen L."/>
        </authorList>
    </citation>
    <scope>NUCLEOTIDE SEQUENCE [LARGE SCALE GENOMIC DNA]</scope>
    <source>
        <strain evidence="1 2">MCCC 1K03193</strain>
    </source>
</reference>
<organism evidence="1 2">
    <name type="scientific">Luteolibacter flavescens</name>
    <dbReference type="NCBI Taxonomy" id="1859460"/>
    <lineage>
        <taxon>Bacteria</taxon>
        <taxon>Pseudomonadati</taxon>
        <taxon>Verrucomicrobiota</taxon>
        <taxon>Verrucomicrobiia</taxon>
        <taxon>Verrucomicrobiales</taxon>
        <taxon>Verrucomicrobiaceae</taxon>
        <taxon>Luteolibacter</taxon>
    </lineage>
</organism>
<accession>A0ABT3FRV3</accession>
<evidence type="ECO:0000313" key="1">
    <source>
        <dbReference type="EMBL" id="MCW1886318.1"/>
    </source>
</evidence>